<dbReference type="EMBL" id="OBEA01000004">
    <property type="protein sequence ID" value="SNY53319.1"/>
    <property type="molecule type" value="Genomic_DNA"/>
</dbReference>
<keyword evidence="4" id="KW-1185">Reference proteome</keyword>
<evidence type="ECO:0000313" key="4">
    <source>
        <dbReference type="Proteomes" id="UP000231702"/>
    </source>
</evidence>
<dbReference type="Pfam" id="PF20083">
    <property type="entry name" value="DUF6477"/>
    <property type="match status" value="1"/>
</dbReference>
<dbReference type="RefSeq" id="WP_097146275.1">
    <property type="nucleotide sequence ID" value="NZ_OBEA01000004.1"/>
</dbReference>
<dbReference type="AlphaFoldDB" id="A0A285IZ33"/>
<name>A0A285IZ33_9RHOB</name>
<organism evidence="2 3">
    <name type="scientific">Pseudooceanicola antarcticus</name>
    <dbReference type="NCBI Taxonomy" id="1247613"/>
    <lineage>
        <taxon>Bacteria</taxon>
        <taxon>Pseudomonadati</taxon>
        <taxon>Pseudomonadota</taxon>
        <taxon>Alphaproteobacteria</taxon>
        <taxon>Rhodobacterales</taxon>
        <taxon>Paracoccaceae</taxon>
        <taxon>Pseudooceanicola</taxon>
    </lineage>
</organism>
<accession>A0A285IZ33</accession>
<sequence>MQDIHAMLGQLKRPKLLVGAARQLAEDYQRERHLPPLLGQPAPRRHGAAALDLLEREAELDDQRRIGAGTYSPQRHIRLLAALIGEARLVSAASRTPEG</sequence>
<dbReference type="Proteomes" id="UP000231702">
    <property type="component" value="Unassembled WGS sequence"/>
</dbReference>
<dbReference type="OrthoDB" id="7875218at2"/>
<dbReference type="EMBL" id="PGTD01000023">
    <property type="protein sequence ID" value="PJE25670.1"/>
    <property type="molecule type" value="Genomic_DNA"/>
</dbReference>
<proteinExistence type="predicted"/>
<evidence type="ECO:0000313" key="1">
    <source>
        <dbReference type="EMBL" id="PJE25670.1"/>
    </source>
</evidence>
<dbReference type="InterPro" id="IPR045516">
    <property type="entry name" value="DUF6477"/>
</dbReference>
<reference evidence="1 4" key="2">
    <citation type="journal article" date="2018" name="Int. J. Syst. Evol. Microbiol.">
        <title>Pseudooceanicola lipolyticus sp. nov., a marine alphaproteobacterium, reclassification of Oceanicola flagellatus as Pseudooceanicola flagellatus comb. nov. and emended description of the genus Pseudooceanicola.</title>
        <authorList>
            <person name="Huang M.-M."/>
            <person name="Guo L.-L."/>
            <person name="Wu Y.-H."/>
            <person name="Lai Q.-L."/>
            <person name="Shao Z.-Z."/>
            <person name="Wang C.-S."/>
            <person name="Wu M."/>
            <person name="Xu X.-W."/>
        </authorList>
    </citation>
    <scope>NUCLEOTIDE SEQUENCE [LARGE SCALE GENOMIC DNA]</scope>
    <source>
        <strain evidence="1 4">Ar-45</strain>
    </source>
</reference>
<evidence type="ECO:0000313" key="3">
    <source>
        <dbReference type="Proteomes" id="UP000231655"/>
    </source>
</evidence>
<dbReference type="Proteomes" id="UP000231655">
    <property type="component" value="Unassembled WGS sequence"/>
</dbReference>
<evidence type="ECO:0000313" key="2">
    <source>
        <dbReference type="EMBL" id="SNY53319.1"/>
    </source>
</evidence>
<protein>
    <submittedName>
        <fullName evidence="2">Uncharacterized protein</fullName>
    </submittedName>
</protein>
<gene>
    <name evidence="1" type="ORF">CVM39_18320</name>
    <name evidence="2" type="ORF">SAMN06297129_2555</name>
</gene>
<reference evidence="2 3" key="1">
    <citation type="submission" date="2017-09" db="EMBL/GenBank/DDBJ databases">
        <authorList>
            <person name="Ehlers B."/>
            <person name="Leendertz F.H."/>
        </authorList>
    </citation>
    <scope>NUCLEOTIDE SEQUENCE [LARGE SCALE GENOMIC DNA]</scope>
    <source>
        <strain evidence="2 3">CGMCC 1.12662</strain>
    </source>
</reference>